<dbReference type="PRINTS" id="PR00344">
    <property type="entry name" value="BCTRLSENSOR"/>
</dbReference>
<feature type="transmembrane region" description="Helical" evidence="5">
    <location>
        <begin position="163"/>
        <end position="185"/>
    </location>
</feature>
<dbReference type="CDD" id="cd00082">
    <property type="entry name" value="HisKA"/>
    <property type="match status" value="1"/>
</dbReference>
<dbReference type="PANTHER" id="PTHR43065:SF47">
    <property type="match status" value="1"/>
</dbReference>
<evidence type="ECO:0000313" key="8">
    <source>
        <dbReference type="Proteomes" id="UP000202440"/>
    </source>
</evidence>
<dbReference type="InterPro" id="IPR003661">
    <property type="entry name" value="HisK_dim/P_dom"/>
</dbReference>
<evidence type="ECO:0000256" key="4">
    <source>
        <dbReference type="SAM" id="Coils"/>
    </source>
</evidence>
<sequence length="539" mass="62128">MRVDHHQAPARWARTLLERCMYQPGVLSRKLLLAILLCSSVVTVLMTGFILWRDYQIEVSASQQAVERIRLTYVESLSISLWQMDERQLESQLQGIVNLPHIVEARVEDALGTVIEVGSLHHDEHRHVYEIDLFVQRHGDEPLGSLRLCIDRDYILAQVYDKAITILLSQFIRTMLVSALILMLVTHMVTRHLNKLAAWADQNDLHRPLVLQRQQRWPDELSRLQQAMDHQRRRILQALQQRDQANDQLRELNDTLEHKVEERTQRLTEAFQHLQRSMHELRSTQEQLVMSEKMAQLGNLVAGVAHELNTPLGTAMTASSFLHDTLHNSLHDTELDDDVAEALQLMEDNLRRALNIVNTFKRLAVDPEQEARRRFRLDELEAELAELIAQYGVADRLQLHLQLADVWMNTYFSSFMTVLQALLSNSIEHGYPDGQAMTIGIEAQCVDRHWLQLVFSDDGVGMTTEALQRAFDPFYTTRRFKGNTGLGLHLVYNLVTQILAGSIEPQQSERGVSWILRIPVDVTREERTPLKGLFSQHEP</sequence>
<dbReference type="SUPFAM" id="SSF55874">
    <property type="entry name" value="ATPase domain of HSP90 chaperone/DNA topoisomerase II/histidine kinase"/>
    <property type="match status" value="1"/>
</dbReference>
<keyword evidence="5" id="KW-0812">Transmembrane</keyword>
<dbReference type="Gene3D" id="1.10.287.130">
    <property type="match status" value="1"/>
</dbReference>
<evidence type="ECO:0000256" key="5">
    <source>
        <dbReference type="SAM" id="Phobius"/>
    </source>
</evidence>
<dbReference type="InterPro" id="IPR003594">
    <property type="entry name" value="HATPase_dom"/>
</dbReference>
<dbReference type="AlphaFoldDB" id="A0A222FFU4"/>
<dbReference type="EMBL" id="CP022530">
    <property type="protein sequence ID" value="ASP37364.1"/>
    <property type="molecule type" value="Genomic_DNA"/>
</dbReference>
<dbReference type="GO" id="GO:0000155">
    <property type="term" value="F:phosphorelay sensor kinase activity"/>
    <property type="evidence" value="ECO:0007669"/>
    <property type="project" value="InterPro"/>
</dbReference>
<feature type="coiled-coil region" evidence="4">
    <location>
        <begin position="221"/>
        <end position="266"/>
    </location>
</feature>
<comment type="catalytic activity">
    <reaction evidence="1">
        <text>ATP + protein L-histidine = ADP + protein N-phospho-L-histidine.</text>
        <dbReference type="EC" id="2.7.13.3"/>
    </reaction>
</comment>
<feature type="domain" description="Histidine kinase" evidence="6">
    <location>
        <begin position="303"/>
        <end position="522"/>
    </location>
</feature>
<reference evidence="7 8" key="1">
    <citation type="submission" date="2017-07" db="EMBL/GenBank/DDBJ databases">
        <title>Annotated genome sequence of Bacterioplanes sanyensis isolated from Red Sea.</title>
        <authorList>
            <person name="Rehman Z.U."/>
        </authorList>
    </citation>
    <scope>NUCLEOTIDE SEQUENCE [LARGE SCALE GENOMIC DNA]</scope>
    <source>
        <strain evidence="7 8">NV9</strain>
    </source>
</reference>
<dbReference type="PANTHER" id="PTHR43065">
    <property type="entry name" value="SENSOR HISTIDINE KINASE"/>
    <property type="match status" value="1"/>
</dbReference>
<gene>
    <name evidence="7" type="ORF">CHH28_01105</name>
</gene>
<dbReference type="OrthoDB" id="1931120at2"/>
<dbReference type="EC" id="2.7.13.3" evidence="2"/>
<evidence type="ECO:0000256" key="3">
    <source>
        <dbReference type="ARBA" id="ARBA00022553"/>
    </source>
</evidence>
<accession>A0A222FFU4</accession>
<protein>
    <recommendedName>
        <fullName evidence="2">histidine kinase</fullName>
        <ecNumber evidence="2">2.7.13.3</ecNumber>
    </recommendedName>
</protein>
<dbReference type="InterPro" id="IPR004358">
    <property type="entry name" value="Sig_transdc_His_kin-like_C"/>
</dbReference>
<organism evidence="7 8">
    <name type="scientific">Bacterioplanes sanyensis</name>
    <dbReference type="NCBI Taxonomy" id="1249553"/>
    <lineage>
        <taxon>Bacteria</taxon>
        <taxon>Pseudomonadati</taxon>
        <taxon>Pseudomonadota</taxon>
        <taxon>Gammaproteobacteria</taxon>
        <taxon>Oceanospirillales</taxon>
        <taxon>Oceanospirillaceae</taxon>
        <taxon>Bacterioplanes</taxon>
    </lineage>
</organism>
<feature type="transmembrane region" description="Helical" evidence="5">
    <location>
        <begin position="31"/>
        <end position="52"/>
    </location>
</feature>
<dbReference type="InterPro" id="IPR036097">
    <property type="entry name" value="HisK_dim/P_sf"/>
</dbReference>
<dbReference type="Proteomes" id="UP000202440">
    <property type="component" value="Chromosome"/>
</dbReference>
<keyword evidence="3" id="KW-0597">Phosphoprotein</keyword>
<dbReference type="SUPFAM" id="SSF47384">
    <property type="entry name" value="Homodimeric domain of signal transducing histidine kinase"/>
    <property type="match status" value="1"/>
</dbReference>
<dbReference type="PROSITE" id="PS50109">
    <property type="entry name" value="HIS_KIN"/>
    <property type="match status" value="1"/>
</dbReference>
<evidence type="ECO:0000256" key="1">
    <source>
        <dbReference type="ARBA" id="ARBA00000085"/>
    </source>
</evidence>
<dbReference type="CDD" id="cd00075">
    <property type="entry name" value="HATPase"/>
    <property type="match status" value="1"/>
</dbReference>
<dbReference type="KEGG" id="bsan:CHH28_01105"/>
<evidence type="ECO:0000256" key="2">
    <source>
        <dbReference type="ARBA" id="ARBA00012438"/>
    </source>
</evidence>
<dbReference type="Gene3D" id="3.30.565.10">
    <property type="entry name" value="Histidine kinase-like ATPase, C-terminal domain"/>
    <property type="match status" value="1"/>
</dbReference>
<name>A0A222FFU4_9GAMM</name>
<dbReference type="InterPro" id="IPR036890">
    <property type="entry name" value="HATPase_C_sf"/>
</dbReference>
<keyword evidence="8" id="KW-1185">Reference proteome</keyword>
<evidence type="ECO:0000313" key="7">
    <source>
        <dbReference type="EMBL" id="ASP37364.1"/>
    </source>
</evidence>
<dbReference type="Pfam" id="PF02518">
    <property type="entry name" value="HATPase_c"/>
    <property type="match status" value="1"/>
</dbReference>
<dbReference type="Pfam" id="PF17149">
    <property type="entry name" value="CHASE5"/>
    <property type="match status" value="1"/>
</dbReference>
<evidence type="ECO:0000259" key="6">
    <source>
        <dbReference type="PROSITE" id="PS50109"/>
    </source>
</evidence>
<dbReference type="InterPro" id="IPR033414">
    <property type="entry name" value="Sensor_dom"/>
</dbReference>
<dbReference type="Pfam" id="PF00512">
    <property type="entry name" value="HisKA"/>
    <property type="match status" value="1"/>
</dbReference>
<keyword evidence="4" id="KW-0175">Coiled coil</keyword>
<dbReference type="SMART" id="SM00387">
    <property type="entry name" value="HATPase_c"/>
    <property type="match status" value="1"/>
</dbReference>
<keyword evidence="5" id="KW-0472">Membrane</keyword>
<keyword evidence="5" id="KW-1133">Transmembrane helix</keyword>
<dbReference type="InterPro" id="IPR005467">
    <property type="entry name" value="His_kinase_dom"/>
</dbReference>
<proteinExistence type="predicted"/>
<dbReference type="SMART" id="SM00388">
    <property type="entry name" value="HisKA"/>
    <property type="match status" value="1"/>
</dbReference>